<gene>
    <name evidence="3" type="ORF">SDC9_13370</name>
</gene>
<keyword evidence="1" id="KW-0472">Membrane</keyword>
<feature type="transmembrane region" description="Helical" evidence="1">
    <location>
        <begin position="57"/>
        <end position="78"/>
    </location>
</feature>
<dbReference type="Pfam" id="PF13559">
    <property type="entry name" value="DUF4129"/>
    <property type="match status" value="1"/>
</dbReference>
<keyword evidence="1" id="KW-0812">Transmembrane</keyword>
<evidence type="ECO:0000313" key="3">
    <source>
        <dbReference type="EMBL" id="MPL67672.1"/>
    </source>
</evidence>
<reference evidence="3" key="1">
    <citation type="submission" date="2019-08" db="EMBL/GenBank/DDBJ databases">
        <authorList>
            <person name="Kucharzyk K."/>
            <person name="Murdoch R.W."/>
            <person name="Higgins S."/>
            <person name="Loffler F."/>
        </authorList>
    </citation>
    <scope>NUCLEOTIDE SEQUENCE</scope>
</reference>
<keyword evidence="1" id="KW-1133">Transmembrane helix</keyword>
<sequence>MKAFLVFLSAMELIKLHCLSSFFFLLAGENLPLMPLSLAYIIALATDRILARKSRRVLSYFLVHAAVFAASFYLVLLFTQGSATQLRGLFFQAKPADLSFYILPGTLALYWLRGLWIVKQGSEHEFTALRFDEGIVLFMLSLFFVALLKLDNPVPGRLAIPFFVFGILALGISNADQGRRGGLSARSKGAMVAAAAGIFILGALGLALLIPSLLEPARKAAAGLKGASLSLLNIVAAILLWLFSRKGPPRPTGALESSGGAPPLAEEIGRQDMPVLLMWILVALLILVAAAILVLLVSMLIKFLSAKTKQSPAKPKGRSPLALLRAFWRSLRGFFEKLVRRLGRRRGLSPALEAYRRVLAAGRAGGAPRTRSETPREYALRLEASFGAAKNQALPIVAEVEKEVYGPGAASHPGDDPAAEREFSKLRQLSAGFSPAKFFIARIGKNLSLLNPKSRRNRPSF</sequence>
<evidence type="ECO:0000256" key="1">
    <source>
        <dbReference type="SAM" id="Phobius"/>
    </source>
</evidence>
<feature type="transmembrane region" description="Helical" evidence="1">
    <location>
        <begin position="154"/>
        <end position="172"/>
    </location>
</feature>
<feature type="transmembrane region" description="Helical" evidence="1">
    <location>
        <begin position="32"/>
        <end position="50"/>
    </location>
</feature>
<proteinExistence type="predicted"/>
<feature type="transmembrane region" description="Helical" evidence="1">
    <location>
        <begin position="192"/>
        <end position="214"/>
    </location>
</feature>
<feature type="transmembrane region" description="Helical" evidence="1">
    <location>
        <begin position="128"/>
        <end position="148"/>
    </location>
</feature>
<organism evidence="3">
    <name type="scientific">bioreactor metagenome</name>
    <dbReference type="NCBI Taxonomy" id="1076179"/>
    <lineage>
        <taxon>unclassified sequences</taxon>
        <taxon>metagenomes</taxon>
        <taxon>ecological metagenomes</taxon>
    </lineage>
</organism>
<comment type="caution">
    <text evidence="3">The sequence shown here is derived from an EMBL/GenBank/DDBJ whole genome shotgun (WGS) entry which is preliminary data.</text>
</comment>
<name>A0A644TMW2_9ZZZZ</name>
<evidence type="ECO:0000259" key="2">
    <source>
        <dbReference type="Pfam" id="PF13559"/>
    </source>
</evidence>
<feature type="transmembrane region" description="Helical" evidence="1">
    <location>
        <begin position="276"/>
        <end position="301"/>
    </location>
</feature>
<dbReference type="EMBL" id="VSSQ01000038">
    <property type="protein sequence ID" value="MPL67672.1"/>
    <property type="molecule type" value="Genomic_DNA"/>
</dbReference>
<dbReference type="InterPro" id="IPR025403">
    <property type="entry name" value="TgpA-like_C"/>
</dbReference>
<feature type="transmembrane region" description="Helical" evidence="1">
    <location>
        <begin position="226"/>
        <end position="243"/>
    </location>
</feature>
<accession>A0A644TMW2</accession>
<feature type="domain" description="Protein-glutamine gamma-glutamyltransferase-like C-terminal" evidence="2">
    <location>
        <begin position="354"/>
        <end position="411"/>
    </location>
</feature>
<dbReference type="AlphaFoldDB" id="A0A644TMW2"/>
<feature type="transmembrane region" description="Helical" evidence="1">
    <location>
        <begin position="98"/>
        <end position="116"/>
    </location>
</feature>
<protein>
    <recommendedName>
        <fullName evidence="2">Protein-glutamine gamma-glutamyltransferase-like C-terminal domain-containing protein</fullName>
    </recommendedName>
</protein>